<keyword evidence="8" id="KW-1185">Reference proteome</keyword>
<dbReference type="AlphaFoldDB" id="A0A0V0S9P4"/>
<dbReference type="PANTHER" id="PTHR13339">
    <property type="entry name" value="COP9 SIGNALOSOME COMPLEX SUBUNIT 8"/>
    <property type="match status" value="1"/>
</dbReference>
<protein>
    <submittedName>
        <fullName evidence="7">COP9 signalosome complex subunit 8</fullName>
    </submittedName>
</protein>
<dbReference type="STRING" id="6336.A0A0V0S9P4"/>
<keyword evidence="3" id="KW-0963">Cytoplasm</keyword>
<dbReference type="GO" id="GO:0010387">
    <property type="term" value="P:COP9 signalosome assembly"/>
    <property type="evidence" value="ECO:0007669"/>
    <property type="project" value="InterPro"/>
</dbReference>
<name>A0A0V0S9P4_9BILA</name>
<dbReference type="OrthoDB" id="5351233at2759"/>
<keyword evidence="5" id="KW-0539">Nucleus</keyword>
<dbReference type="Proteomes" id="UP000054630">
    <property type="component" value="Unassembled WGS sequence"/>
</dbReference>
<dbReference type="InterPro" id="IPR033464">
    <property type="entry name" value="CSN8_PSD8_EIF3K"/>
</dbReference>
<dbReference type="GO" id="GO:0000338">
    <property type="term" value="P:protein deneddylation"/>
    <property type="evidence" value="ECO:0007669"/>
    <property type="project" value="InterPro"/>
</dbReference>
<dbReference type="GO" id="GO:0005737">
    <property type="term" value="C:cytoplasm"/>
    <property type="evidence" value="ECO:0007669"/>
    <property type="project" value="UniProtKB-SubCell"/>
</dbReference>
<evidence type="ECO:0000313" key="8">
    <source>
        <dbReference type="Proteomes" id="UP000054630"/>
    </source>
</evidence>
<comment type="subcellular location">
    <subcellularLocation>
        <location evidence="2">Cytoplasm</location>
    </subcellularLocation>
    <subcellularLocation>
        <location evidence="1">Nucleus</location>
    </subcellularLocation>
</comment>
<dbReference type="Pfam" id="PF10075">
    <property type="entry name" value="CSN8_PSD8_EIF3K"/>
    <property type="match status" value="1"/>
</dbReference>
<feature type="domain" description="CSN8/PSMD8/EIF3K" evidence="6">
    <location>
        <begin position="25"/>
        <end position="152"/>
    </location>
</feature>
<reference evidence="7 8" key="1">
    <citation type="submission" date="2015-01" db="EMBL/GenBank/DDBJ databases">
        <title>Evolution of Trichinella species and genotypes.</title>
        <authorList>
            <person name="Korhonen P.K."/>
            <person name="Edoardo P."/>
            <person name="Giuseppe L.R."/>
            <person name="Gasser R.B."/>
        </authorList>
    </citation>
    <scope>NUCLEOTIDE SEQUENCE [LARGE SCALE GENOMIC DNA]</scope>
    <source>
        <strain evidence="7">ISS37</strain>
    </source>
</reference>
<evidence type="ECO:0000259" key="6">
    <source>
        <dbReference type="Pfam" id="PF10075"/>
    </source>
</evidence>
<evidence type="ECO:0000256" key="3">
    <source>
        <dbReference type="ARBA" id="ARBA00022490"/>
    </source>
</evidence>
<evidence type="ECO:0000256" key="1">
    <source>
        <dbReference type="ARBA" id="ARBA00004123"/>
    </source>
</evidence>
<evidence type="ECO:0000256" key="2">
    <source>
        <dbReference type="ARBA" id="ARBA00004496"/>
    </source>
</evidence>
<gene>
    <name evidence="7" type="primary">cops8</name>
    <name evidence="7" type="ORF">T07_7983</name>
</gene>
<evidence type="ECO:0000256" key="5">
    <source>
        <dbReference type="ARBA" id="ARBA00023242"/>
    </source>
</evidence>
<dbReference type="EMBL" id="JYDL01000024">
    <property type="protein sequence ID" value="KRX23449.1"/>
    <property type="molecule type" value="Genomic_DNA"/>
</dbReference>
<keyword evidence="4" id="KW-0736">Signalosome</keyword>
<sequence>MRKFESRIQQLESEETECGLSSFQYKLLLILYLAKGDITSARLLWKRSPKELKETDVQFISIWNVCRSAVREDFEAVFNSLSVDHLCVPPIKEYIEELREAIQLRQQEAFRTLFTKISIEYYAKSFGIDQQRAIQLAECNGWKRSEDPNVLVRCKFGSLPKRDLFQESIIWTLMNHLEAKSKNYPTISDENKE</sequence>
<proteinExistence type="predicted"/>
<dbReference type="PANTHER" id="PTHR13339:SF0">
    <property type="entry name" value="COP9 SIGNALOSOME COMPLEX SUBUNIT 8"/>
    <property type="match status" value="1"/>
</dbReference>
<dbReference type="InterPro" id="IPR033205">
    <property type="entry name" value="COP9_CSN8"/>
</dbReference>
<comment type="caution">
    <text evidence="7">The sequence shown here is derived from an EMBL/GenBank/DDBJ whole genome shotgun (WGS) entry which is preliminary data.</text>
</comment>
<evidence type="ECO:0000313" key="7">
    <source>
        <dbReference type="EMBL" id="KRX23449.1"/>
    </source>
</evidence>
<accession>A0A0V0S9P4</accession>
<organism evidence="7 8">
    <name type="scientific">Trichinella nelsoni</name>
    <dbReference type="NCBI Taxonomy" id="6336"/>
    <lineage>
        <taxon>Eukaryota</taxon>
        <taxon>Metazoa</taxon>
        <taxon>Ecdysozoa</taxon>
        <taxon>Nematoda</taxon>
        <taxon>Enoplea</taxon>
        <taxon>Dorylaimia</taxon>
        <taxon>Trichinellida</taxon>
        <taxon>Trichinellidae</taxon>
        <taxon>Trichinella</taxon>
    </lineage>
</organism>
<dbReference type="GO" id="GO:0008180">
    <property type="term" value="C:COP9 signalosome"/>
    <property type="evidence" value="ECO:0007669"/>
    <property type="project" value="UniProtKB-KW"/>
</dbReference>
<evidence type="ECO:0000256" key="4">
    <source>
        <dbReference type="ARBA" id="ARBA00022790"/>
    </source>
</evidence>